<dbReference type="OrthoDB" id="5706484at2"/>
<feature type="transmembrane region" description="Helical" evidence="1">
    <location>
        <begin position="153"/>
        <end position="174"/>
    </location>
</feature>
<protein>
    <submittedName>
        <fullName evidence="2">Uncharacterized protein</fullName>
    </submittedName>
</protein>
<feature type="transmembrane region" description="Helical" evidence="1">
    <location>
        <begin position="72"/>
        <end position="95"/>
    </location>
</feature>
<dbReference type="Proteomes" id="UP000310477">
    <property type="component" value="Unassembled WGS sequence"/>
</dbReference>
<evidence type="ECO:0000313" key="2">
    <source>
        <dbReference type="EMBL" id="TKB99540.1"/>
    </source>
</evidence>
<dbReference type="EMBL" id="SWBO01000006">
    <property type="protein sequence ID" value="TKB99540.1"/>
    <property type="molecule type" value="Genomic_DNA"/>
</dbReference>
<gene>
    <name evidence="2" type="ORF">FA045_11520</name>
</gene>
<name>A0A4U1C514_9SPHI</name>
<evidence type="ECO:0000256" key="1">
    <source>
        <dbReference type="SAM" id="Phobius"/>
    </source>
</evidence>
<feature type="transmembrane region" description="Helical" evidence="1">
    <location>
        <begin position="123"/>
        <end position="141"/>
    </location>
</feature>
<feature type="transmembrane region" description="Helical" evidence="1">
    <location>
        <begin position="45"/>
        <end position="66"/>
    </location>
</feature>
<dbReference type="RefSeq" id="WP_136877233.1">
    <property type="nucleotide sequence ID" value="NZ_SWBO01000006.1"/>
</dbReference>
<keyword evidence="1" id="KW-0472">Membrane</keyword>
<evidence type="ECO:0000313" key="3">
    <source>
        <dbReference type="Proteomes" id="UP000310477"/>
    </source>
</evidence>
<keyword evidence="3" id="KW-1185">Reference proteome</keyword>
<organism evidence="2 3">
    <name type="scientific">Pedobacter cryotolerans</name>
    <dbReference type="NCBI Taxonomy" id="2571270"/>
    <lineage>
        <taxon>Bacteria</taxon>
        <taxon>Pseudomonadati</taxon>
        <taxon>Bacteroidota</taxon>
        <taxon>Sphingobacteriia</taxon>
        <taxon>Sphingobacteriales</taxon>
        <taxon>Sphingobacteriaceae</taxon>
        <taxon>Pedobacter</taxon>
    </lineage>
</organism>
<keyword evidence="1" id="KW-1133">Transmembrane helix</keyword>
<accession>A0A4U1C514</accession>
<keyword evidence="1" id="KW-0812">Transmembrane</keyword>
<sequence length="215" mass="25378">MENIEMINLWKQYDERLEKTISINHRLIAELQQQKAKNALRPARNYKVIAILIGIVYAALIAYFLYHLHPIASIFINISVVIHLIVTLVAIAMYAHQIVLINQIDCTENIVDMQYKMAKLKSSTLKVIGVCFLQFPVFATWNINLELITKNPLAFWFIQVPILVLFTYIGIWFYKNINIHNIEKRWFRMMFWGSEWQSILKAGKFLKEIENFEKN</sequence>
<proteinExistence type="predicted"/>
<comment type="caution">
    <text evidence="2">The sequence shown here is derived from an EMBL/GenBank/DDBJ whole genome shotgun (WGS) entry which is preliminary data.</text>
</comment>
<dbReference type="AlphaFoldDB" id="A0A4U1C514"/>
<reference evidence="2 3" key="1">
    <citation type="submission" date="2019-04" db="EMBL/GenBank/DDBJ databases">
        <title>Pedobacter sp. AR-2-6 sp. nov., isolated from Arctic soil.</title>
        <authorList>
            <person name="Dahal R.H."/>
            <person name="Kim D.-U."/>
        </authorList>
    </citation>
    <scope>NUCLEOTIDE SEQUENCE [LARGE SCALE GENOMIC DNA]</scope>
    <source>
        <strain evidence="2 3">AR-2-6</strain>
    </source>
</reference>